<gene>
    <name evidence="1" type="ORF">A3J48_00415</name>
</gene>
<evidence type="ECO:0000313" key="2">
    <source>
        <dbReference type="Proteomes" id="UP000176786"/>
    </source>
</evidence>
<proteinExistence type="predicted"/>
<evidence type="ECO:0008006" key="3">
    <source>
        <dbReference type="Google" id="ProtNLM"/>
    </source>
</evidence>
<reference evidence="1 2" key="1">
    <citation type="journal article" date="2016" name="Nat. Commun.">
        <title>Thousands of microbial genomes shed light on interconnected biogeochemical processes in an aquifer system.</title>
        <authorList>
            <person name="Anantharaman K."/>
            <person name="Brown C.T."/>
            <person name="Hug L.A."/>
            <person name="Sharon I."/>
            <person name="Castelle C.J."/>
            <person name="Probst A.J."/>
            <person name="Thomas B.C."/>
            <person name="Singh A."/>
            <person name="Wilkins M.J."/>
            <person name="Karaoz U."/>
            <person name="Brodie E.L."/>
            <person name="Williams K.H."/>
            <person name="Hubbard S.S."/>
            <person name="Banfield J.F."/>
        </authorList>
    </citation>
    <scope>NUCLEOTIDE SEQUENCE [LARGE SCALE GENOMIC DNA]</scope>
</reference>
<sequence>MALPVIAPWLKTAEAINYAKAIKPKKAFPVHDSFLKFPGVFHKLPDNFLSAAGIDFFVPVLGEEFEV</sequence>
<dbReference type="Proteomes" id="UP000176786">
    <property type="component" value="Unassembled WGS sequence"/>
</dbReference>
<dbReference type="EMBL" id="MFES01000030">
    <property type="protein sequence ID" value="OGE84938.1"/>
    <property type="molecule type" value="Genomic_DNA"/>
</dbReference>
<accession>A0A1F5P4V5</accession>
<dbReference type="STRING" id="1817832.A3J48_00415"/>
<evidence type="ECO:0000313" key="1">
    <source>
        <dbReference type="EMBL" id="OGE84938.1"/>
    </source>
</evidence>
<organism evidence="1 2">
    <name type="scientific">Candidatus Doudnabacteria bacterium RIFCSPHIGHO2_02_FULL_46_11</name>
    <dbReference type="NCBI Taxonomy" id="1817832"/>
    <lineage>
        <taxon>Bacteria</taxon>
        <taxon>Candidatus Doudnaibacteriota</taxon>
    </lineage>
</organism>
<name>A0A1F5P4V5_9BACT</name>
<comment type="caution">
    <text evidence="1">The sequence shown here is derived from an EMBL/GenBank/DDBJ whole genome shotgun (WGS) entry which is preliminary data.</text>
</comment>
<protein>
    <recommendedName>
        <fullName evidence="3">Metallo-beta-lactamase domain-containing protein</fullName>
    </recommendedName>
</protein>
<dbReference type="AlphaFoldDB" id="A0A1F5P4V5"/>